<organism evidence="2 3">
    <name type="scientific">Favolaschia claudopus</name>
    <dbReference type="NCBI Taxonomy" id="2862362"/>
    <lineage>
        <taxon>Eukaryota</taxon>
        <taxon>Fungi</taxon>
        <taxon>Dikarya</taxon>
        <taxon>Basidiomycota</taxon>
        <taxon>Agaricomycotina</taxon>
        <taxon>Agaricomycetes</taxon>
        <taxon>Agaricomycetidae</taxon>
        <taxon>Agaricales</taxon>
        <taxon>Marasmiineae</taxon>
        <taxon>Mycenaceae</taxon>
        <taxon>Favolaschia</taxon>
    </lineage>
</organism>
<sequence>MFKFLIILPFIVSLAGSAVGAPIDANGLAVRRFRNKGQGQAATANAGAQGAAVPGAAAVPAAAAPGGVTAAATSAAPAGSTECTETDQSANGFGGESPDGVLPPCGNVDVPFPCTNIQAVQNAFGTSACSALLAVQRFPNTLKGTTECTPFDAPPPGSFKGANEGLPKCADVADPAPCTTISAVSTEMDVSRCKVAK</sequence>
<proteinExistence type="predicted"/>
<reference evidence="2 3" key="1">
    <citation type="journal article" date="2024" name="J Genomics">
        <title>Draft genome sequencing and assembly of Favolaschia claudopus CIRM-BRFM 2984 isolated from oak limbs.</title>
        <authorList>
            <person name="Navarro D."/>
            <person name="Drula E."/>
            <person name="Chaduli D."/>
            <person name="Cazenave R."/>
            <person name="Ahrendt S."/>
            <person name="Wang J."/>
            <person name="Lipzen A."/>
            <person name="Daum C."/>
            <person name="Barry K."/>
            <person name="Grigoriev I.V."/>
            <person name="Favel A."/>
            <person name="Rosso M.N."/>
            <person name="Martin F."/>
        </authorList>
    </citation>
    <scope>NUCLEOTIDE SEQUENCE [LARGE SCALE GENOMIC DNA]</scope>
    <source>
        <strain evidence="2 3">CIRM-BRFM 2984</strain>
    </source>
</reference>
<feature type="chain" id="PRO_5043799350" evidence="1">
    <location>
        <begin position="21"/>
        <end position="197"/>
    </location>
</feature>
<evidence type="ECO:0000256" key="1">
    <source>
        <dbReference type="SAM" id="SignalP"/>
    </source>
</evidence>
<accession>A0AAW0CWJ7</accession>
<evidence type="ECO:0000313" key="3">
    <source>
        <dbReference type="Proteomes" id="UP001362999"/>
    </source>
</evidence>
<evidence type="ECO:0000313" key="2">
    <source>
        <dbReference type="EMBL" id="KAK7042851.1"/>
    </source>
</evidence>
<dbReference type="Proteomes" id="UP001362999">
    <property type="component" value="Unassembled WGS sequence"/>
</dbReference>
<protein>
    <submittedName>
        <fullName evidence="2">Uncharacterized protein</fullName>
    </submittedName>
</protein>
<gene>
    <name evidence="2" type="ORF">R3P38DRAFT_326644</name>
</gene>
<feature type="signal peptide" evidence="1">
    <location>
        <begin position="1"/>
        <end position="20"/>
    </location>
</feature>
<name>A0AAW0CWJ7_9AGAR</name>
<keyword evidence="1" id="KW-0732">Signal</keyword>
<keyword evidence="3" id="KW-1185">Reference proteome</keyword>
<comment type="caution">
    <text evidence="2">The sequence shown here is derived from an EMBL/GenBank/DDBJ whole genome shotgun (WGS) entry which is preliminary data.</text>
</comment>
<dbReference type="AlphaFoldDB" id="A0AAW0CWJ7"/>
<dbReference type="EMBL" id="JAWWNJ010000013">
    <property type="protein sequence ID" value="KAK7042851.1"/>
    <property type="molecule type" value="Genomic_DNA"/>
</dbReference>